<name>A0ABZ1B960_9ACTN</name>
<feature type="compositionally biased region" description="Basic residues" evidence="1">
    <location>
        <begin position="24"/>
        <end position="33"/>
    </location>
</feature>
<feature type="region of interest" description="Disordered" evidence="1">
    <location>
        <begin position="55"/>
        <end position="79"/>
    </location>
</feature>
<evidence type="ECO:0000313" key="2">
    <source>
        <dbReference type="EMBL" id="WRL66651.1"/>
    </source>
</evidence>
<accession>A0ABZ1B960</accession>
<organism evidence="2 3">
    <name type="scientific">Blastococcus brunescens</name>
    <dbReference type="NCBI Taxonomy" id="1564165"/>
    <lineage>
        <taxon>Bacteria</taxon>
        <taxon>Bacillati</taxon>
        <taxon>Actinomycetota</taxon>
        <taxon>Actinomycetes</taxon>
        <taxon>Geodermatophilales</taxon>
        <taxon>Geodermatophilaceae</taxon>
        <taxon>Blastococcus</taxon>
    </lineage>
</organism>
<reference evidence="2 3" key="1">
    <citation type="submission" date="2023-12" db="EMBL/GenBank/DDBJ databases">
        <title>Blastococcus brunescens sp. nov., an actonobacterium isolated from sandstone collected in sahara desert.</title>
        <authorList>
            <person name="Gtari M."/>
            <person name="Ghodhbane F."/>
        </authorList>
    </citation>
    <scope>NUCLEOTIDE SEQUENCE [LARGE SCALE GENOMIC DNA]</scope>
    <source>
        <strain evidence="2 3">BMG 8361</strain>
    </source>
</reference>
<dbReference type="EMBL" id="CP141261">
    <property type="protein sequence ID" value="WRL66651.1"/>
    <property type="molecule type" value="Genomic_DNA"/>
</dbReference>
<gene>
    <name evidence="2" type="ORF">U6N30_15410</name>
</gene>
<sequence length="79" mass="8658">MFRLACGAEVLSGQVASSGLPLRRSTRPSRPWRRGPEVGAAPPGAAWVVEWPEPSKRRHVPGPRPRALLVRSRRDTLGP</sequence>
<proteinExistence type="predicted"/>
<evidence type="ECO:0000313" key="3">
    <source>
        <dbReference type="Proteomes" id="UP001324287"/>
    </source>
</evidence>
<keyword evidence="3" id="KW-1185">Reference proteome</keyword>
<dbReference type="RefSeq" id="WP_324277963.1">
    <property type="nucleotide sequence ID" value="NZ_CP141261.1"/>
</dbReference>
<protein>
    <submittedName>
        <fullName evidence="2">Uncharacterized protein</fullName>
    </submittedName>
</protein>
<evidence type="ECO:0000256" key="1">
    <source>
        <dbReference type="SAM" id="MobiDB-lite"/>
    </source>
</evidence>
<dbReference type="Proteomes" id="UP001324287">
    <property type="component" value="Chromosome"/>
</dbReference>
<feature type="region of interest" description="Disordered" evidence="1">
    <location>
        <begin position="15"/>
        <end position="41"/>
    </location>
</feature>